<dbReference type="Proteomes" id="UP000024635">
    <property type="component" value="Unassembled WGS sequence"/>
</dbReference>
<gene>
    <name evidence="1" type="primary">Acey_s0256.g373</name>
    <name evidence="1" type="ORF">Y032_0256g373</name>
</gene>
<keyword evidence="2" id="KW-1185">Reference proteome</keyword>
<proteinExistence type="predicted"/>
<dbReference type="AlphaFoldDB" id="A0A016SBW7"/>
<dbReference type="InterPro" id="IPR035109">
    <property type="entry name" value="ASPR"/>
</dbReference>
<dbReference type="Pfam" id="PF17641">
    <property type="entry name" value="ASPRs"/>
    <property type="match status" value="1"/>
</dbReference>
<comment type="caution">
    <text evidence="1">The sequence shown here is derived from an EMBL/GenBank/DDBJ whole genome shotgun (WGS) entry which is preliminary data.</text>
</comment>
<organism evidence="1 2">
    <name type="scientific">Ancylostoma ceylanicum</name>
    <dbReference type="NCBI Taxonomy" id="53326"/>
    <lineage>
        <taxon>Eukaryota</taxon>
        <taxon>Metazoa</taxon>
        <taxon>Ecdysozoa</taxon>
        <taxon>Nematoda</taxon>
        <taxon>Chromadorea</taxon>
        <taxon>Rhabditida</taxon>
        <taxon>Rhabditina</taxon>
        <taxon>Rhabditomorpha</taxon>
        <taxon>Strongyloidea</taxon>
        <taxon>Ancylostomatidae</taxon>
        <taxon>Ancylostomatinae</taxon>
        <taxon>Ancylostoma</taxon>
    </lineage>
</organism>
<evidence type="ECO:0000313" key="1">
    <source>
        <dbReference type="EMBL" id="EYB87857.1"/>
    </source>
</evidence>
<protein>
    <submittedName>
        <fullName evidence="1">Uncharacterized protein</fullName>
    </submittedName>
</protein>
<sequence length="151" mass="17038">MGDSDSWVVYLLASAEAQNVPDCAKGNSDVQGTLPGPPMIRKHFFELVDTIKKGMRYSCYLEKLAHNLVKEPLECIGSPYKITYADGPTSSVPLGKIVPRWKDQLTKILYRTERESLHLVRGLLSGHFSRGYHSMTALRHRPQFILITHQA</sequence>
<dbReference type="EMBL" id="JARK01001592">
    <property type="protein sequence ID" value="EYB87857.1"/>
    <property type="molecule type" value="Genomic_DNA"/>
</dbReference>
<reference evidence="2" key="1">
    <citation type="journal article" date="2015" name="Nat. Genet.">
        <title>The genome and transcriptome of the zoonotic hookworm Ancylostoma ceylanicum identify infection-specific gene families.</title>
        <authorList>
            <person name="Schwarz E.M."/>
            <person name="Hu Y."/>
            <person name="Antoshechkin I."/>
            <person name="Miller M.M."/>
            <person name="Sternberg P.W."/>
            <person name="Aroian R.V."/>
        </authorList>
    </citation>
    <scope>NUCLEOTIDE SEQUENCE</scope>
    <source>
        <strain evidence="2">HY135</strain>
    </source>
</reference>
<evidence type="ECO:0000313" key="2">
    <source>
        <dbReference type="Proteomes" id="UP000024635"/>
    </source>
</evidence>
<name>A0A016SBW7_9BILA</name>
<dbReference type="OrthoDB" id="5898795at2759"/>
<accession>A0A016SBW7</accession>